<keyword evidence="3" id="KW-1185">Reference proteome</keyword>
<evidence type="ECO:0000259" key="1">
    <source>
        <dbReference type="Pfam" id="PF01965"/>
    </source>
</evidence>
<feature type="domain" description="DJ-1/PfpI" evidence="1">
    <location>
        <begin position="2"/>
        <end position="167"/>
    </location>
</feature>
<evidence type="ECO:0000313" key="3">
    <source>
        <dbReference type="Proteomes" id="UP000076567"/>
    </source>
</evidence>
<dbReference type="GO" id="GO:0005737">
    <property type="term" value="C:cytoplasm"/>
    <property type="evidence" value="ECO:0007669"/>
    <property type="project" value="TreeGrafter"/>
</dbReference>
<dbReference type="AlphaFoldDB" id="A0A163QC43"/>
<dbReference type="Proteomes" id="UP000076567">
    <property type="component" value="Unassembled WGS sequence"/>
</dbReference>
<dbReference type="PANTHER" id="PTHR48094">
    <property type="entry name" value="PROTEIN/NUCLEIC ACID DEGLYCASE DJ-1-RELATED"/>
    <property type="match status" value="1"/>
</dbReference>
<dbReference type="RefSeq" id="WP_066243182.1">
    <property type="nucleotide sequence ID" value="NZ_LRFC01000034.1"/>
</dbReference>
<organism evidence="2 3">
    <name type="scientific">Fictibacillus phosphorivorans</name>
    <dbReference type="NCBI Taxonomy" id="1221500"/>
    <lineage>
        <taxon>Bacteria</taxon>
        <taxon>Bacillati</taxon>
        <taxon>Bacillota</taxon>
        <taxon>Bacilli</taxon>
        <taxon>Bacillales</taxon>
        <taxon>Fictibacillaceae</taxon>
        <taxon>Fictibacillus</taxon>
    </lineage>
</organism>
<accession>A0A163QC43</accession>
<protein>
    <recommendedName>
        <fullName evidence="1">DJ-1/PfpI domain-containing protein</fullName>
    </recommendedName>
</protein>
<gene>
    <name evidence="2" type="ORF">AWM68_09585</name>
</gene>
<reference evidence="3" key="1">
    <citation type="submission" date="2016-01" db="EMBL/GenBank/DDBJ databases">
        <title>Draft genome of Chromobacterium sp. F49.</title>
        <authorList>
            <person name="Hong K.W."/>
        </authorList>
    </citation>
    <scope>NUCLEOTIDE SEQUENCE [LARGE SCALE GENOMIC DNA]</scope>
    <source>
        <strain evidence="3">P7IIIA</strain>
    </source>
</reference>
<dbReference type="EMBL" id="LRFC01000034">
    <property type="protein sequence ID" value="KZE64890.1"/>
    <property type="molecule type" value="Genomic_DNA"/>
</dbReference>
<dbReference type="PANTHER" id="PTHR48094:SF19">
    <property type="entry name" value="DJ-1_PFPI DOMAIN-CONTAINING PROTEIN"/>
    <property type="match status" value="1"/>
</dbReference>
<name>A0A163QC43_9BACL</name>
<evidence type="ECO:0000313" key="2">
    <source>
        <dbReference type="EMBL" id="KZE64890.1"/>
    </source>
</evidence>
<sequence>MKKVLLFVYDSFAEFEVAILNTCLSGSEYDLVTCSPHSSTQTVTSAGKLKIKPDLSVNEVATDDYAALIIPGGTPFPLLQNSAVTEMIRTFFDKGKLIGAICGGPVLLGATGILNHIQYTASLTEDDSNYTSVMNWSNKREEHLVCDQNVITATGSNYIQFAEEVLRRLNVFPANTENPLKYFKVPTMS</sequence>
<dbReference type="InterPro" id="IPR050325">
    <property type="entry name" value="Prot/Nucl_acid_deglycase"/>
</dbReference>
<dbReference type="Gene3D" id="3.40.50.880">
    <property type="match status" value="1"/>
</dbReference>
<dbReference type="InterPro" id="IPR002818">
    <property type="entry name" value="DJ-1/PfpI"/>
</dbReference>
<dbReference type="OrthoDB" id="9800516at2"/>
<dbReference type="Pfam" id="PF01965">
    <property type="entry name" value="DJ-1_PfpI"/>
    <property type="match status" value="1"/>
</dbReference>
<dbReference type="InterPro" id="IPR029062">
    <property type="entry name" value="Class_I_gatase-like"/>
</dbReference>
<proteinExistence type="predicted"/>
<dbReference type="SUPFAM" id="SSF52317">
    <property type="entry name" value="Class I glutamine amidotransferase-like"/>
    <property type="match status" value="1"/>
</dbReference>
<comment type="caution">
    <text evidence="2">The sequence shown here is derived from an EMBL/GenBank/DDBJ whole genome shotgun (WGS) entry which is preliminary data.</text>
</comment>